<feature type="transmembrane region" description="Helical" evidence="1">
    <location>
        <begin position="44"/>
        <end position="64"/>
    </location>
</feature>
<evidence type="ECO:0000313" key="3">
    <source>
        <dbReference type="Proteomes" id="UP000245609"/>
    </source>
</evidence>
<keyword evidence="3" id="KW-1185">Reference proteome</keyword>
<dbReference type="EMBL" id="MBFS01000020">
    <property type="protein sequence ID" value="PVV05265.1"/>
    <property type="molecule type" value="Genomic_DNA"/>
</dbReference>
<feature type="transmembrane region" description="Helical" evidence="1">
    <location>
        <begin position="76"/>
        <end position="101"/>
    </location>
</feature>
<sequence>MIFFMTCNAHFAYVFIFVWLAQITFFVTNRCAKRLSFQPVSNLICHPSLALCYCCAHILNSGLARWQPFVCNETPLFLAAMCFSIHLDFCAFSAAFTLCLLNLRSY</sequence>
<comment type="caution">
    <text evidence="2">The sequence shown here is derived from an EMBL/GenBank/DDBJ whole genome shotgun (WGS) entry which is preliminary data.</text>
</comment>
<dbReference type="Proteomes" id="UP000245609">
    <property type="component" value="Unassembled WGS sequence"/>
</dbReference>
<protein>
    <submittedName>
        <fullName evidence="2">Uncharacterized protein</fullName>
    </submittedName>
</protein>
<evidence type="ECO:0000256" key="1">
    <source>
        <dbReference type="SAM" id="Phobius"/>
    </source>
</evidence>
<accession>A0A2T9ZL02</accession>
<organism evidence="2 3">
    <name type="scientific">Smittium megazygosporum</name>
    <dbReference type="NCBI Taxonomy" id="133381"/>
    <lineage>
        <taxon>Eukaryota</taxon>
        <taxon>Fungi</taxon>
        <taxon>Fungi incertae sedis</taxon>
        <taxon>Zoopagomycota</taxon>
        <taxon>Kickxellomycotina</taxon>
        <taxon>Harpellomycetes</taxon>
        <taxon>Harpellales</taxon>
        <taxon>Legeriomycetaceae</taxon>
        <taxon>Smittium</taxon>
    </lineage>
</organism>
<keyword evidence="1" id="KW-1133">Transmembrane helix</keyword>
<gene>
    <name evidence="2" type="ORF">BB560_000208</name>
</gene>
<dbReference type="AlphaFoldDB" id="A0A2T9ZL02"/>
<keyword evidence="1" id="KW-0812">Transmembrane</keyword>
<proteinExistence type="predicted"/>
<name>A0A2T9ZL02_9FUNG</name>
<feature type="transmembrane region" description="Helical" evidence="1">
    <location>
        <begin position="12"/>
        <end position="32"/>
    </location>
</feature>
<reference evidence="2 3" key="1">
    <citation type="journal article" date="2018" name="MBio">
        <title>Comparative Genomics Reveals the Core Gene Toolbox for the Fungus-Insect Symbiosis.</title>
        <authorList>
            <person name="Wang Y."/>
            <person name="Stata M."/>
            <person name="Wang W."/>
            <person name="Stajich J.E."/>
            <person name="White M.M."/>
            <person name="Moncalvo J.M."/>
        </authorList>
    </citation>
    <scope>NUCLEOTIDE SEQUENCE [LARGE SCALE GENOMIC DNA]</scope>
    <source>
        <strain evidence="2 3">SC-DP-2</strain>
    </source>
</reference>
<evidence type="ECO:0000313" key="2">
    <source>
        <dbReference type="EMBL" id="PVV05265.1"/>
    </source>
</evidence>
<keyword evidence="1" id="KW-0472">Membrane</keyword>